<feature type="region of interest" description="Disordered" evidence="1">
    <location>
        <begin position="1"/>
        <end position="67"/>
    </location>
</feature>
<keyword evidence="3" id="KW-1185">Reference proteome</keyword>
<dbReference type="AlphaFoldDB" id="A0AAV2CYS8"/>
<feature type="compositionally biased region" description="Basic and acidic residues" evidence="1">
    <location>
        <begin position="1"/>
        <end position="25"/>
    </location>
</feature>
<accession>A0AAV2CYS8</accession>
<sequence length="67" mass="7151">MPERSGGEEQRSRSGRSVERRKAGTERSLGAGEDPCRRSLVTGSAVPGRRSPEEKWRRGGAPGAGSN</sequence>
<evidence type="ECO:0000256" key="1">
    <source>
        <dbReference type="SAM" id="MobiDB-lite"/>
    </source>
</evidence>
<reference evidence="2 3" key="1">
    <citation type="submission" date="2024-04" db="EMBL/GenBank/DDBJ databases">
        <authorList>
            <person name="Fracassetti M."/>
        </authorList>
    </citation>
    <scope>NUCLEOTIDE SEQUENCE [LARGE SCALE GENOMIC DNA]</scope>
</reference>
<name>A0AAV2CYS8_9ROSI</name>
<evidence type="ECO:0000313" key="2">
    <source>
        <dbReference type="EMBL" id="CAL1361010.1"/>
    </source>
</evidence>
<organism evidence="2 3">
    <name type="scientific">Linum trigynum</name>
    <dbReference type="NCBI Taxonomy" id="586398"/>
    <lineage>
        <taxon>Eukaryota</taxon>
        <taxon>Viridiplantae</taxon>
        <taxon>Streptophyta</taxon>
        <taxon>Embryophyta</taxon>
        <taxon>Tracheophyta</taxon>
        <taxon>Spermatophyta</taxon>
        <taxon>Magnoliopsida</taxon>
        <taxon>eudicotyledons</taxon>
        <taxon>Gunneridae</taxon>
        <taxon>Pentapetalae</taxon>
        <taxon>rosids</taxon>
        <taxon>fabids</taxon>
        <taxon>Malpighiales</taxon>
        <taxon>Linaceae</taxon>
        <taxon>Linum</taxon>
    </lineage>
</organism>
<evidence type="ECO:0000313" key="3">
    <source>
        <dbReference type="Proteomes" id="UP001497516"/>
    </source>
</evidence>
<gene>
    <name evidence="2" type="ORF">LTRI10_LOCUS8408</name>
</gene>
<dbReference type="EMBL" id="OZ034814">
    <property type="protein sequence ID" value="CAL1361010.1"/>
    <property type="molecule type" value="Genomic_DNA"/>
</dbReference>
<protein>
    <submittedName>
        <fullName evidence="2">Uncharacterized protein</fullName>
    </submittedName>
</protein>
<proteinExistence type="predicted"/>
<dbReference type="Proteomes" id="UP001497516">
    <property type="component" value="Chromosome 10"/>
</dbReference>